<keyword evidence="2" id="KW-1185">Reference proteome</keyword>
<evidence type="ECO:0000313" key="1">
    <source>
        <dbReference type="EMBL" id="CAG8832921.1"/>
    </source>
</evidence>
<dbReference type="EMBL" id="CAJVQC010105110">
    <property type="protein sequence ID" value="CAG8832921.1"/>
    <property type="molecule type" value="Genomic_DNA"/>
</dbReference>
<protein>
    <submittedName>
        <fullName evidence="1">2447_t:CDS:1</fullName>
    </submittedName>
</protein>
<gene>
    <name evidence="1" type="ORF">RPERSI_LOCUS28639</name>
</gene>
<accession>A0ACA9SD39</accession>
<reference evidence="1" key="1">
    <citation type="submission" date="2021-06" db="EMBL/GenBank/DDBJ databases">
        <authorList>
            <person name="Kallberg Y."/>
            <person name="Tangrot J."/>
            <person name="Rosling A."/>
        </authorList>
    </citation>
    <scope>NUCLEOTIDE SEQUENCE</scope>
    <source>
        <strain evidence="1">MA461A</strain>
    </source>
</reference>
<proteinExistence type="predicted"/>
<feature type="non-terminal residue" evidence="1">
    <location>
        <position position="147"/>
    </location>
</feature>
<sequence>NDARLNLKSIANKHRKEKKVESEKVRGSKESEVKKEEELSFIGSGKKSEQVQPKQEQIKNTKKLDGPVENFNSLHVDSVINDNLENYLDLYKVAENRMSIQGEEGVDAGEGGGVVRIIPQISKLPDTIIKCQSDAKQISTDKIPIQN</sequence>
<dbReference type="Proteomes" id="UP000789920">
    <property type="component" value="Unassembled WGS sequence"/>
</dbReference>
<comment type="caution">
    <text evidence="1">The sequence shown here is derived from an EMBL/GenBank/DDBJ whole genome shotgun (WGS) entry which is preliminary data.</text>
</comment>
<feature type="non-terminal residue" evidence="1">
    <location>
        <position position="1"/>
    </location>
</feature>
<organism evidence="1 2">
    <name type="scientific">Racocetra persica</name>
    <dbReference type="NCBI Taxonomy" id="160502"/>
    <lineage>
        <taxon>Eukaryota</taxon>
        <taxon>Fungi</taxon>
        <taxon>Fungi incertae sedis</taxon>
        <taxon>Mucoromycota</taxon>
        <taxon>Glomeromycotina</taxon>
        <taxon>Glomeromycetes</taxon>
        <taxon>Diversisporales</taxon>
        <taxon>Gigasporaceae</taxon>
        <taxon>Racocetra</taxon>
    </lineage>
</organism>
<name>A0ACA9SD39_9GLOM</name>
<evidence type="ECO:0000313" key="2">
    <source>
        <dbReference type="Proteomes" id="UP000789920"/>
    </source>
</evidence>